<name>A0A2H5XD26_9BACT</name>
<keyword evidence="5 6" id="KW-0269">Exonuclease</keyword>
<dbReference type="AlphaFoldDB" id="A0A2H5XD26"/>
<evidence type="ECO:0000256" key="3">
    <source>
        <dbReference type="ARBA" id="ARBA00022722"/>
    </source>
</evidence>
<dbReference type="Gene3D" id="1.10.287.1040">
    <property type="entry name" value="Exonuclease VII, small subunit"/>
    <property type="match status" value="1"/>
</dbReference>
<gene>
    <name evidence="6 7" type="primary">xseB</name>
    <name evidence="7" type="ORF">HRbin17_01597</name>
</gene>
<accession>A0A2H5XD26</accession>
<dbReference type="GO" id="GO:0009318">
    <property type="term" value="C:exodeoxyribonuclease VII complex"/>
    <property type="evidence" value="ECO:0007669"/>
    <property type="project" value="UniProtKB-UniRule"/>
</dbReference>
<dbReference type="PANTHER" id="PTHR34137:SF1">
    <property type="entry name" value="EXODEOXYRIBONUCLEASE 7 SMALL SUBUNIT"/>
    <property type="match status" value="1"/>
</dbReference>
<comment type="function">
    <text evidence="6">Bidirectionally degrades single-stranded DNA into large acid-insoluble oligonucleotides, which are then degraded further into small acid-soluble oligonucleotides.</text>
</comment>
<evidence type="ECO:0000313" key="8">
    <source>
        <dbReference type="Proteomes" id="UP000236173"/>
    </source>
</evidence>
<evidence type="ECO:0000256" key="6">
    <source>
        <dbReference type="HAMAP-Rule" id="MF_00337"/>
    </source>
</evidence>
<keyword evidence="3 6" id="KW-0540">Nuclease</keyword>
<dbReference type="InterPro" id="IPR037004">
    <property type="entry name" value="Exonuc_VII_ssu_sf"/>
</dbReference>
<dbReference type="HAMAP" id="MF_00337">
    <property type="entry name" value="Exonuc_7_S"/>
    <property type="match status" value="1"/>
</dbReference>
<dbReference type="GO" id="GO:0008855">
    <property type="term" value="F:exodeoxyribonuclease VII activity"/>
    <property type="evidence" value="ECO:0007669"/>
    <property type="project" value="UniProtKB-UniRule"/>
</dbReference>
<dbReference type="InterPro" id="IPR003761">
    <property type="entry name" value="Exonuc_VII_S"/>
</dbReference>
<dbReference type="Proteomes" id="UP000236173">
    <property type="component" value="Unassembled WGS sequence"/>
</dbReference>
<dbReference type="GO" id="GO:0005829">
    <property type="term" value="C:cytosol"/>
    <property type="evidence" value="ECO:0007669"/>
    <property type="project" value="TreeGrafter"/>
</dbReference>
<evidence type="ECO:0000313" key="7">
    <source>
        <dbReference type="EMBL" id="GBC99076.1"/>
    </source>
</evidence>
<dbReference type="NCBIfam" id="NF002139">
    <property type="entry name" value="PRK00977.1-3"/>
    <property type="match status" value="1"/>
</dbReference>
<reference evidence="8" key="1">
    <citation type="submission" date="2017-09" db="EMBL/GenBank/DDBJ databases">
        <title>Metaegenomics of thermophilic ammonia-oxidizing enrichment culture.</title>
        <authorList>
            <person name="Kato S."/>
            <person name="Suzuki K."/>
        </authorList>
    </citation>
    <scope>NUCLEOTIDE SEQUENCE [LARGE SCALE GENOMIC DNA]</scope>
</reference>
<comment type="subunit">
    <text evidence="6">Heterooligomer composed of large and small subunits.</text>
</comment>
<keyword evidence="4 6" id="KW-0378">Hydrolase</keyword>
<dbReference type="SUPFAM" id="SSF116842">
    <property type="entry name" value="XseB-like"/>
    <property type="match status" value="1"/>
</dbReference>
<comment type="catalytic activity">
    <reaction evidence="6">
        <text>Exonucleolytic cleavage in either 5'- to 3'- or 3'- to 5'-direction to yield nucleoside 5'-phosphates.</text>
        <dbReference type="EC" id="3.1.11.6"/>
    </reaction>
</comment>
<evidence type="ECO:0000256" key="5">
    <source>
        <dbReference type="ARBA" id="ARBA00022839"/>
    </source>
</evidence>
<sequence length="87" mass="9898">MAHLPFEPSPEEAPMSFEEAMERLEEIVRLLESGELPLDETVRLYEEGQRLRQFCERKLNAAEKRIKVVTAGDDGAARVDEIDPDAL</sequence>
<proteinExistence type="inferred from homology"/>
<dbReference type="NCBIfam" id="TIGR01280">
    <property type="entry name" value="xseB"/>
    <property type="match status" value="1"/>
</dbReference>
<dbReference type="Pfam" id="PF02609">
    <property type="entry name" value="Exonuc_VII_S"/>
    <property type="match status" value="1"/>
</dbReference>
<dbReference type="EMBL" id="BEHT01000020">
    <property type="protein sequence ID" value="GBC99076.1"/>
    <property type="molecule type" value="Genomic_DNA"/>
</dbReference>
<evidence type="ECO:0000256" key="1">
    <source>
        <dbReference type="ARBA" id="ARBA00009998"/>
    </source>
</evidence>
<dbReference type="EC" id="3.1.11.6" evidence="6"/>
<organism evidence="7 8">
    <name type="scientific">Candidatus Fervidibacter japonicus</name>
    <dbReference type="NCBI Taxonomy" id="2035412"/>
    <lineage>
        <taxon>Bacteria</taxon>
        <taxon>Candidatus Fervidibacterota</taxon>
        <taxon>Candidatus Fervidibacter</taxon>
    </lineage>
</organism>
<keyword evidence="2 6" id="KW-0963">Cytoplasm</keyword>
<evidence type="ECO:0000256" key="2">
    <source>
        <dbReference type="ARBA" id="ARBA00022490"/>
    </source>
</evidence>
<comment type="caution">
    <text evidence="7">The sequence shown here is derived from an EMBL/GenBank/DDBJ whole genome shotgun (WGS) entry which is preliminary data.</text>
</comment>
<evidence type="ECO:0000256" key="4">
    <source>
        <dbReference type="ARBA" id="ARBA00022801"/>
    </source>
</evidence>
<comment type="similarity">
    <text evidence="1 6">Belongs to the XseB family.</text>
</comment>
<dbReference type="PANTHER" id="PTHR34137">
    <property type="entry name" value="EXODEOXYRIBONUCLEASE 7 SMALL SUBUNIT"/>
    <property type="match status" value="1"/>
</dbReference>
<comment type="subcellular location">
    <subcellularLocation>
        <location evidence="6">Cytoplasm</location>
    </subcellularLocation>
</comment>
<dbReference type="GO" id="GO:0006308">
    <property type="term" value="P:DNA catabolic process"/>
    <property type="evidence" value="ECO:0007669"/>
    <property type="project" value="UniProtKB-UniRule"/>
</dbReference>
<protein>
    <recommendedName>
        <fullName evidence="6">Exodeoxyribonuclease 7 small subunit</fullName>
        <ecNumber evidence="6">3.1.11.6</ecNumber>
    </recommendedName>
    <alternativeName>
        <fullName evidence="6">Exodeoxyribonuclease VII small subunit</fullName>
        <shortName evidence="6">Exonuclease VII small subunit</shortName>
    </alternativeName>
</protein>